<feature type="compositionally biased region" description="Basic and acidic residues" evidence="1">
    <location>
        <begin position="70"/>
        <end position="79"/>
    </location>
</feature>
<dbReference type="AlphaFoldDB" id="A0ABC8QP86"/>
<name>A0ABC8QP86_9AQUA</name>
<evidence type="ECO:0000256" key="1">
    <source>
        <dbReference type="SAM" id="MobiDB-lite"/>
    </source>
</evidence>
<organism evidence="2 3">
    <name type="scientific">Ilex paraguariensis</name>
    <name type="common">yerba mate</name>
    <dbReference type="NCBI Taxonomy" id="185542"/>
    <lineage>
        <taxon>Eukaryota</taxon>
        <taxon>Viridiplantae</taxon>
        <taxon>Streptophyta</taxon>
        <taxon>Embryophyta</taxon>
        <taxon>Tracheophyta</taxon>
        <taxon>Spermatophyta</taxon>
        <taxon>Magnoliopsida</taxon>
        <taxon>eudicotyledons</taxon>
        <taxon>Gunneridae</taxon>
        <taxon>Pentapetalae</taxon>
        <taxon>asterids</taxon>
        <taxon>campanulids</taxon>
        <taxon>Aquifoliales</taxon>
        <taxon>Aquifoliaceae</taxon>
        <taxon>Ilex</taxon>
    </lineage>
</organism>
<gene>
    <name evidence="2" type="ORF">ILEXP_LOCUS1271</name>
</gene>
<comment type="caution">
    <text evidence="2">The sequence shown here is derived from an EMBL/GenBank/DDBJ whole genome shotgun (WGS) entry which is preliminary data.</text>
</comment>
<reference evidence="2 3" key="1">
    <citation type="submission" date="2024-02" db="EMBL/GenBank/DDBJ databases">
        <authorList>
            <person name="Vignale AGUSTIN F."/>
            <person name="Sosa J E."/>
            <person name="Modenutti C."/>
        </authorList>
    </citation>
    <scope>NUCLEOTIDE SEQUENCE [LARGE SCALE GENOMIC DNA]</scope>
</reference>
<evidence type="ECO:0000313" key="3">
    <source>
        <dbReference type="Proteomes" id="UP001642360"/>
    </source>
</evidence>
<dbReference type="Proteomes" id="UP001642360">
    <property type="component" value="Unassembled WGS sequence"/>
</dbReference>
<sequence length="79" mass="9378">MEKIEERSLEESRNENLKEKWVAKNKCIQKVRQKLKIVILIYMKYEVNMDSEEFESESKVVTSDNEAGDFSDKENSMVQ</sequence>
<protein>
    <submittedName>
        <fullName evidence="2">Uncharacterized protein</fullName>
    </submittedName>
</protein>
<proteinExistence type="predicted"/>
<keyword evidence="3" id="KW-1185">Reference proteome</keyword>
<accession>A0ABC8QP86</accession>
<dbReference type="EMBL" id="CAUOFW020000425">
    <property type="protein sequence ID" value="CAK9134335.1"/>
    <property type="molecule type" value="Genomic_DNA"/>
</dbReference>
<evidence type="ECO:0000313" key="2">
    <source>
        <dbReference type="EMBL" id="CAK9134335.1"/>
    </source>
</evidence>
<feature type="region of interest" description="Disordered" evidence="1">
    <location>
        <begin position="54"/>
        <end position="79"/>
    </location>
</feature>